<dbReference type="AlphaFoldDB" id="A0A3Q1AV78"/>
<sequence>MKREMTEGGPLPTTDVLIQTGPTETMLSFRLSTTLLLAAFLLGTSVVSTEKVVTCDGRDNVQRLGCDHGVIRVQGALYGRTDRETCSEGRPARQVANTRCSQRGAVDVLKRRCDGKKVCEFNSDVVRTSDPCRGTYKYLETNYTCFPAIRVIACEGSVAHLFCAKGQVIFVYGADYGRSDQSTCSYRRPASQVQNVSCSSFTSNTVVAERCNGKNNCTISATNSVLRDSCVGTYKYLEVAYICEYPLVSSEESSMESSQTHAE</sequence>
<name>A0A3Q1AV78_AMPOC</name>
<evidence type="ECO:0000259" key="4">
    <source>
        <dbReference type="PROSITE" id="PS50228"/>
    </source>
</evidence>
<evidence type="ECO:0000256" key="1">
    <source>
        <dbReference type="ARBA" id="ARBA00022546"/>
    </source>
</evidence>
<dbReference type="Gene3D" id="2.60.120.740">
    <property type="match status" value="2"/>
</dbReference>
<dbReference type="CDD" id="cd22835">
    <property type="entry name" value="Gal_Rha_Lectin_SML_rpt2"/>
    <property type="match status" value="1"/>
</dbReference>
<organism evidence="5 6">
    <name type="scientific">Amphiprion ocellaris</name>
    <name type="common">Clown anemonefish</name>
    <dbReference type="NCBI Taxonomy" id="80972"/>
    <lineage>
        <taxon>Eukaryota</taxon>
        <taxon>Metazoa</taxon>
        <taxon>Chordata</taxon>
        <taxon>Craniata</taxon>
        <taxon>Vertebrata</taxon>
        <taxon>Euteleostomi</taxon>
        <taxon>Actinopterygii</taxon>
        <taxon>Neopterygii</taxon>
        <taxon>Teleostei</taxon>
        <taxon>Neoteleostei</taxon>
        <taxon>Acanthomorphata</taxon>
        <taxon>Ovalentaria</taxon>
        <taxon>Pomacentridae</taxon>
        <taxon>Amphiprion</taxon>
    </lineage>
</organism>
<protein>
    <recommendedName>
        <fullName evidence="4">SUEL-type lectin domain-containing protein</fullName>
    </recommendedName>
</protein>
<evidence type="ECO:0000256" key="3">
    <source>
        <dbReference type="ARBA" id="ARBA00022737"/>
    </source>
</evidence>
<reference evidence="5" key="3">
    <citation type="submission" date="2025-09" db="UniProtKB">
        <authorList>
            <consortium name="Ensembl"/>
        </authorList>
    </citation>
    <scope>IDENTIFICATION</scope>
</reference>
<evidence type="ECO:0000256" key="2">
    <source>
        <dbReference type="ARBA" id="ARBA00022734"/>
    </source>
</evidence>
<dbReference type="InterPro" id="IPR043159">
    <property type="entry name" value="Lectin_gal-bd_sf"/>
</dbReference>
<keyword evidence="1" id="KW-0348">Hemagglutinin</keyword>
<dbReference type="Proteomes" id="UP001501940">
    <property type="component" value="Chromosome 8"/>
</dbReference>
<dbReference type="FunFam" id="2.60.120.740:FF:000003">
    <property type="entry name" value="Protein eva-1 homolog C"/>
    <property type="match status" value="1"/>
</dbReference>
<keyword evidence="3" id="KW-0677">Repeat</keyword>
<keyword evidence="6" id="KW-1185">Reference proteome</keyword>
<accession>A0A3Q1AV78</accession>
<dbReference type="Ensembl" id="ENSAOCT00000006799.2">
    <property type="protein sequence ID" value="ENSAOCP00000005158.2"/>
    <property type="gene ID" value="ENSAOCG00000008692.2"/>
</dbReference>
<reference evidence="5 6" key="1">
    <citation type="submission" date="2022-01" db="EMBL/GenBank/DDBJ databases">
        <title>A chromosome-scale genome assembly of the false clownfish, Amphiprion ocellaris.</title>
        <authorList>
            <person name="Ryu T."/>
        </authorList>
    </citation>
    <scope>NUCLEOTIDE SEQUENCE [LARGE SCALE GENOMIC DNA]</scope>
</reference>
<feature type="domain" description="SUEL-type lectin" evidence="4">
    <location>
        <begin position="153"/>
        <end position="244"/>
    </location>
</feature>
<dbReference type="GeneTree" id="ENSGT00940000154285"/>
<proteinExistence type="predicted"/>
<dbReference type="Pfam" id="PF02140">
    <property type="entry name" value="SUEL_Lectin"/>
    <property type="match status" value="2"/>
</dbReference>
<keyword evidence="2" id="KW-0430">Lectin</keyword>
<dbReference type="GO" id="GO:0030246">
    <property type="term" value="F:carbohydrate binding"/>
    <property type="evidence" value="ECO:0007669"/>
    <property type="project" value="UniProtKB-KW"/>
</dbReference>
<evidence type="ECO:0000313" key="6">
    <source>
        <dbReference type="Proteomes" id="UP001501940"/>
    </source>
</evidence>
<reference evidence="5" key="2">
    <citation type="submission" date="2025-08" db="UniProtKB">
        <authorList>
            <consortium name="Ensembl"/>
        </authorList>
    </citation>
    <scope>IDENTIFICATION</scope>
</reference>
<dbReference type="CDD" id="cd22833">
    <property type="entry name" value="Gal_Rha_Lectin_CSL1-2_RBL_SML_rpt1"/>
    <property type="match status" value="1"/>
</dbReference>
<evidence type="ECO:0000313" key="5">
    <source>
        <dbReference type="Ensembl" id="ENSAOCP00000005158.2"/>
    </source>
</evidence>
<dbReference type="PROSITE" id="PS50228">
    <property type="entry name" value="SUEL_LECTIN"/>
    <property type="match status" value="2"/>
</dbReference>
<dbReference type="PANTHER" id="PTHR46780">
    <property type="entry name" value="PROTEIN EVA-1"/>
    <property type="match status" value="1"/>
</dbReference>
<feature type="domain" description="SUEL-type lectin" evidence="4">
    <location>
        <begin position="64"/>
        <end position="146"/>
    </location>
</feature>
<dbReference type="InterPro" id="IPR000922">
    <property type="entry name" value="Lectin_gal-bd_dom"/>
</dbReference>